<proteinExistence type="predicted"/>
<evidence type="ECO:0000313" key="1">
    <source>
        <dbReference type="EMBL" id="MDC7227260.1"/>
    </source>
</evidence>
<comment type="caution">
    <text evidence="1">The sequence shown here is derived from an EMBL/GenBank/DDBJ whole genome shotgun (WGS) entry which is preliminary data.</text>
</comment>
<sequence>MEKLLDTIVFNYSDPDISDILSGVDSNTPDYPLFFNQNEDSFIKVSQAFHVPSFSIHHDVSQATPSVEYLQALRAVIKVLTESFPGVFAGTRYFFDPAEVLRPCFIQIFKVEDSHYLYLLRPDLNIRLGDSEVITPATNDRTAEYTTEKMFFESTLLPINTPEINPDGGNIPINRLFRSTWIGETGTGYHLNGQWIDHEITKFISAAFLPENAKTYPYYPFRCDFNSLALFPASITAAGRKSFLGYLHKSLEMISADIPEIEESLKSEKFSRDLPLYLKIRERIPEEWTKIWSSLKISPYLNENDMREYSLEYRLSK</sequence>
<gene>
    <name evidence="1" type="ORF">PQJ61_10915</name>
</gene>
<protein>
    <submittedName>
        <fullName evidence="1">Uncharacterized protein</fullName>
    </submittedName>
</protein>
<name>A0AAJ1IDE5_9SPIO</name>
<evidence type="ECO:0000313" key="2">
    <source>
        <dbReference type="Proteomes" id="UP001221217"/>
    </source>
</evidence>
<reference evidence="1 2" key="1">
    <citation type="submission" date="2022-12" db="EMBL/GenBank/DDBJ databases">
        <title>Metagenome assembled genome from gulf of manar.</title>
        <authorList>
            <person name="Kohli P."/>
            <person name="Pk S."/>
            <person name="Venkata Ramana C."/>
            <person name="Sasikala C."/>
        </authorList>
    </citation>
    <scope>NUCLEOTIDE SEQUENCE [LARGE SCALE GENOMIC DNA]</scope>
    <source>
        <strain evidence="1">JB008</strain>
    </source>
</reference>
<dbReference type="AlphaFoldDB" id="A0AAJ1IDE5"/>
<organism evidence="1 2">
    <name type="scientific">Candidatus Thalassospirochaeta sargassi</name>
    <dbReference type="NCBI Taxonomy" id="3119039"/>
    <lineage>
        <taxon>Bacteria</taxon>
        <taxon>Pseudomonadati</taxon>
        <taxon>Spirochaetota</taxon>
        <taxon>Spirochaetia</taxon>
        <taxon>Spirochaetales</taxon>
        <taxon>Spirochaetaceae</taxon>
        <taxon>Candidatus Thalassospirochaeta</taxon>
    </lineage>
</organism>
<dbReference type="EMBL" id="JAQQAL010000024">
    <property type="protein sequence ID" value="MDC7227260.1"/>
    <property type="molecule type" value="Genomic_DNA"/>
</dbReference>
<dbReference type="Proteomes" id="UP001221217">
    <property type="component" value="Unassembled WGS sequence"/>
</dbReference>
<accession>A0AAJ1IDE5</accession>